<dbReference type="PANTHER" id="PTHR32075">
    <property type="entry name" value="ISWI CHROMATIN-REMODELING COMPLEX SUBUNIT YPL216W-RELATED"/>
    <property type="match status" value="1"/>
</dbReference>
<dbReference type="InterPro" id="IPR013136">
    <property type="entry name" value="WSTF_Acf1_Cbp146"/>
</dbReference>
<feature type="compositionally biased region" description="Acidic residues" evidence="6">
    <location>
        <begin position="873"/>
        <end position="883"/>
    </location>
</feature>
<sequence>MVLYKRKQVTFVRPPDIPDDLSTEVFFIPESREWFLTYDQYLARMDYYHRRKFVCEITGNSCLTFFEAYESETREIKGVEKNFPEALREHILRFLQFNRITRLDQLIDKVYLVFRNDYFPGETIYIKTSHLESVGTSQLEDDSDIHPGSKQRGTIREKVQYGNSDNVTTKYLVVRLHDMLQSIVTTDKISRDRNHFTKWLIKTFIKLTMSRSHKVGAPWVVKDKFAIKYRIPQEYPEDLKHFADSTPNGDTLFEEPKSKGRKSVQAAAASKKVKKADPAATTSKDKNGNKKAPRVGLPPDQLAKIPADRRTKFPSHFLPESLRKELELDDNGVINEKEITVANFNALTLLQPSKKHIIDDLEIKFHIQNTKPQPSTLELPENALLWNEHLIEEYKEDIKTNISENNEDSAKVEKVQKIKELSTKKLSVVQEALQSWIFLNVYHSVLKLDTFTFDDFIYSMGWSLEQFNDIGRCELLDEIWCAVLSAIVSNHPPTIQQSKLAKQNDTIFGLLINLPPKKSFIHKSDQVGDGEEDDDVDRGSDTDQNDKTLKSDDEDSGNESGGEEGPKKNKIGRKSENDNEEADKEAEDEDEPMEGDDEDEEDEDEEESEFSSESSNDHNAYSLINYRNIPWHDRLRKRTFKDGNWQIILLGVLSMVEYIPVYKPVIEEVYKVLAPKSTSPSPAVAESQFYEEMDINLKFKVLTILVELLANGTLVRNYIDECLEESTVLRRNRLDNLKDYRTNFEAAQKLNVQIQEILSKQNEPEKASSNLSNGKEDTATPTVKRYRLNLRVVEMNVDEKEIASKNPDFKKAWDQRKDYLVKLEELRKDKRDIERKLTELDCQRVKLLGKDRLFNRYWWFENNGLPTFYGGTNDDDENEDEEKEKEKNEDSAEVDDDGDDVLDETYLMGRLWVQGPSNDDLRIHFGRTFEESELYNQKYNELEFENYQQQKIKSEDAQEDSKTKIKGEPSGDLIKELDFKSLPEPFTKTVSELYGVSFENNEIYRLNAGTKELIVDCHGALKANQLIKELSNLQRKTIEEFPDPLVNGTNWRYYDEPEQIDELINWLNPWGKRESTLRKELVSVKDVIVSTMEARKKALSTNSAQEEELKIENDLSKVDARIEALQKDDEFDDDDTIAPSSVKKRQLRNKSAPRKRQKLTTVGEILELGELDDLNKLKKELTSELEEKKETRDLQRVLEWVNSTALDEFDKSLYEGGDKSKVKHTRGRPPKKR</sequence>
<reference evidence="9" key="1">
    <citation type="submission" date="2016-05" db="EMBL/GenBank/DDBJ databases">
        <title>Comparative genomics of biotechnologically important yeasts.</title>
        <authorList>
            <consortium name="DOE Joint Genome Institute"/>
            <person name="Riley R."/>
            <person name="Haridas S."/>
            <person name="Wolfe K.H."/>
            <person name="Lopes M.R."/>
            <person name="Hittinger C.T."/>
            <person name="Goker M."/>
            <person name="Salamov A."/>
            <person name="Wisecaver J."/>
            <person name="Long T.M."/>
            <person name="Aerts A.L."/>
            <person name="Barry K."/>
            <person name="Choi C."/>
            <person name="Clum A."/>
            <person name="Coughlan A.Y."/>
            <person name="Deshpande S."/>
            <person name="Douglass A.P."/>
            <person name="Hanson S.J."/>
            <person name="Klenk H.-P."/>
            <person name="Labutti K."/>
            <person name="Lapidus A."/>
            <person name="Lindquist E."/>
            <person name="Lipzen A."/>
            <person name="Meier-Kolthoff J.P."/>
            <person name="Ohm R.A."/>
            <person name="Otillar R.P."/>
            <person name="Pangilinan J."/>
            <person name="Peng Y."/>
            <person name="Rokas A."/>
            <person name="Rosa C.A."/>
            <person name="Scheuner C."/>
            <person name="Sibirny A.A."/>
            <person name="Slot J.C."/>
            <person name="Stielow J.B."/>
            <person name="Sun H."/>
            <person name="Kurtzman C.P."/>
            <person name="Blackwell M."/>
            <person name="Grigoriev I.V."/>
            <person name="Jeffries T.W."/>
        </authorList>
    </citation>
    <scope>NUCLEOTIDE SEQUENCE [LARGE SCALE GENOMIC DNA]</scope>
    <source>
        <strain evidence="9">NRRL Y-17324</strain>
    </source>
</reference>
<comment type="subcellular location">
    <subcellularLocation>
        <location evidence="1 4">Nucleus</location>
    </subcellularLocation>
</comment>
<dbReference type="PANTHER" id="PTHR32075:SF6">
    <property type="entry name" value="ISWI CHROMATIN-REMODELING COMPLEX SUBUNIT YPL216W-RELATED"/>
    <property type="match status" value="1"/>
</dbReference>
<evidence type="ECO:0000256" key="6">
    <source>
        <dbReference type="SAM" id="MobiDB-lite"/>
    </source>
</evidence>
<keyword evidence="2 5" id="KW-0175">Coiled coil</keyword>
<feature type="domain" description="WAC" evidence="7">
    <location>
        <begin position="23"/>
        <end position="130"/>
    </location>
</feature>
<dbReference type="AlphaFoldDB" id="A0A1E4SQY8"/>
<feature type="compositionally biased region" description="Basic and acidic residues" evidence="6">
    <location>
        <begin position="537"/>
        <end position="551"/>
    </location>
</feature>
<dbReference type="GO" id="GO:0000785">
    <property type="term" value="C:chromatin"/>
    <property type="evidence" value="ECO:0007669"/>
    <property type="project" value="UniProtKB-ARBA"/>
</dbReference>
<feature type="coiled-coil region" evidence="5">
    <location>
        <begin position="816"/>
        <end position="843"/>
    </location>
</feature>
<dbReference type="InterPro" id="IPR028942">
    <property type="entry name" value="WHIM1_dom"/>
</dbReference>
<dbReference type="RefSeq" id="XP_020067041.1">
    <property type="nucleotide sequence ID" value="XM_020209096.1"/>
</dbReference>
<evidence type="ECO:0000256" key="3">
    <source>
        <dbReference type="ARBA" id="ARBA00023242"/>
    </source>
</evidence>
<evidence type="ECO:0000256" key="1">
    <source>
        <dbReference type="ARBA" id="ARBA00004123"/>
    </source>
</evidence>
<protein>
    <recommendedName>
        <fullName evidence="7">WAC domain-containing protein</fullName>
    </recommendedName>
</protein>
<feature type="region of interest" description="Disordered" evidence="6">
    <location>
        <begin position="869"/>
        <end position="899"/>
    </location>
</feature>
<keyword evidence="9" id="KW-1185">Reference proteome</keyword>
<evidence type="ECO:0000256" key="5">
    <source>
        <dbReference type="SAM" id="Coils"/>
    </source>
</evidence>
<proteinExistence type="predicted"/>
<dbReference type="InterPro" id="IPR018501">
    <property type="entry name" value="DDT_dom"/>
</dbReference>
<gene>
    <name evidence="8" type="ORF">CANTADRAFT_44339</name>
</gene>
<keyword evidence="3 4" id="KW-0539">Nucleus</keyword>
<dbReference type="Pfam" id="PF10537">
    <property type="entry name" value="WAC_Acf1_DNA_bd"/>
    <property type="match status" value="1"/>
</dbReference>
<dbReference type="Proteomes" id="UP000094285">
    <property type="component" value="Unassembled WGS sequence"/>
</dbReference>
<feature type="region of interest" description="Disordered" evidence="6">
    <location>
        <begin position="239"/>
        <end position="301"/>
    </location>
</feature>
<feature type="compositionally biased region" description="Basic residues" evidence="6">
    <location>
        <begin position="1221"/>
        <end position="1233"/>
    </location>
</feature>
<evidence type="ECO:0000313" key="8">
    <source>
        <dbReference type="EMBL" id="ODV81919.1"/>
    </source>
</evidence>
<dbReference type="EMBL" id="KV453909">
    <property type="protein sequence ID" value="ODV81919.1"/>
    <property type="molecule type" value="Genomic_DNA"/>
</dbReference>
<dbReference type="GO" id="GO:0005634">
    <property type="term" value="C:nucleus"/>
    <property type="evidence" value="ECO:0007669"/>
    <property type="project" value="UniProtKB-SubCell"/>
</dbReference>
<evidence type="ECO:0000313" key="9">
    <source>
        <dbReference type="Proteomes" id="UP000094285"/>
    </source>
</evidence>
<evidence type="ECO:0000256" key="2">
    <source>
        <dbReference type="ARBA" id="ARBA00023054"/>
    </source>
</evidence>
<dbReference type="STRING" id="984487.A0A1E4SQY8"/>
<dbReference type="Pfam" id="PF15613">
    <property type="entry name" value="WSD"/>
    <property type="match status" value="1"/>
</dbReference>
<name>A0A1E4SQY8_9ASCO</name>
<dbReference type="GO" id="GO:0000781">
    <property type="term" value="C:chromosome, telomeric region"/>
    <property type="evidence" value="ECO:0007669"/>
    <property type="project" value="GOC"/>
</dbReference>
<dbReference type="PROSITE" id="PS51136">
    <property type="entry name" value="WAC"/>
    <property type="match status" value="1"/>
</dbReference>
<dbReference type="GeneID" id="30983232"/>
<dbReference type="InterPro" id="IPR028941">
    <property type="entry name" value="WHIM2_dom"/>
</dbReference>
<dbReference type="Pfam" id="PF02791">
    <property type="entry name" value="DDT"/>
    <property type="match status" value="1"/>
</dbReference>
<evidence type="ECO:0000259" key="7">
    <source>
        <dbReference type="PROSITE" id="PS51136"/>
    </source>
</evidence>
<feature type="region of interest" description="Disordered" evidence="6">
    <location>
        <begin position="521"/>
        <end position="619"/>
    </location>
</feature>
<dbReference type="GO" id="GO:0031509">
    <property type="term" value="P:subtelomeric heterochromatin formation"/>
    <property type="evidence" value="ECO:0007669"/>
    <property type="project" value="TreeGrafter"/>
</dbReference>
<evidence type="ECO:0000256" key="4">
    <source>
        <dbReference type="PROSITE-ProRule" id="PRU00475"/>
    </source>
</evidence>
<dbReference type="Pfam" id="PF15612">
    <property type="entry name" value="WHIM1"/>
    <property type="match status" value="1"/>
</dbReference>
<dbReference type="OrthoDB" id="332390at2759"/>
<feature type="region of interest" description="Disordered" evidence="6">
    <location>
        <begin position="1214"/>
        <end position="1233"/>
    </location>
</feature>
<organism evidence="8 9">
    <name type="scientific">Suhomyces tanzawaensis NRRL Y-17324</name>
    <dbReference type="NCBI Taxonomy" id="984487"/>
    <lineage>
        <taxon>Eukaryota</taxon>
        <taxon>Fungi</taxon>
        <taxon>Dikarya</taxon>
        <taxon>Ascomycota</taxon>
        <taxon>Saccharomycotina</taxon>
        <taxon>Pichiomycetes</taxon>
        <taxon>Debaryomycetaceae</taxon>
        <taxon>Suhomyces</taxon>
    </lineage>
</organism>
<accession>A0A1E4SQY8</accession>
<feature type="compositionally biased region" description="Acidic residues" evidence="6">
    <location>
        <begin position="578"/>
        <end position="610"/>
    </location>
</feature>